<proteinExistence type="predicted"/>
<evidence type="ECO:0000256" key="6">
    <source>
        <dbReference type="SAM" id="Phobius"/>
    </source>
</evidence>
<feature type="transmembrane region" description="Helical" evidence="6">
    <location>
        <begin position="879"/>
        <end position="898"/>
    </location>
</feature>
<dbReference type="RefSeq" id="WP_152100908.1">
    <property type="nucleotide sequence ID" value="NZ_AP021861.1"/>
</dbReference>
<dbReference type="InterPro" id="IPR013525">
    <property type="entry name" value="ABC2_TM"/>
</dbReference>
<feature type="transmembrane region" description="Helical" evidence="6">
    <location>
        <begin position="55"/>
        <end position="76"/>
    </location>
</feature>
<dbReference type="Proteomes" id="UP000326837">
    <property type="component" value="Chromosome"/>
</dbReference>
<feature type="domain" description="ABC-2 type transporter transmembrane" evidence="8">
    <location>
        <begin position="55"/>
        <end position="213"/>
    </location>
</feature>
<keyword evidence="11" id="KW-1185">Reference proteome</keyword>
<accession>A0A5K7XFG7</accession>
<dbReference type="EMBL" id="AP021861">
    <property type="protein sequence ID" value="BBO35550.1"/>
    <property type="molecule type" value="Genomic_DNA"/>
</dbReference>
<dbReference type="Pfam" id="PF12698">
    <property type="entry name" value="ABC2_membrane_3"/>
    <property type="match status" value="1"/>
</dbReference>
<dbReference type="Pfam" id="PF09822">
    <property type="entry name" value="ABC_transp_aux"/>
    <property type="match status" value="1"/>
</dbReference>
<dbReference type="AlphaFoldDB" id="A0A5K7XFG7"/>
<evidence type="ECO:0000259" key="8">
    <source>
        <dbReference type="Pfam" id="PF12698"/>
    </source>
</evidence>
<evidence type="ECO:0000256" key="4">
    <source>
        <dbReference type="ARBA" id="ARBA00022989"/>
    </source>
</evidence>
<comment type="subcellular location">
    <subcellularLocation>
        <location evidence="1">Cell membrane</location>
        <topology evidence="1">Multi-pass membrane protein</topology>
    </subcellularLocation>
</comment>
<dbReference type="GO" id="GO:0005886">
    <property type="term" value="C:plasma membrane"/>
    <property type="evidence" value="ECO:0007669"/>
    <property type="project" value="UniProtKB-SubCell"/>
</dbReference>
<dbReference type="InterPro" id="IPR051449">
    <property type="entry name" value="ABC-2_transporter_component"/>
</dbReference>
<evidence type="ECO:0000256" key="1">
    <source>
        <dbReference type="ARBA" id="ARBA00004651"/>
    </source>
</evidence>
<feature type="domain" description="ABC-type uncharacterised transport system" evidence="7">
    <location>
        <begin position="428"/>
        <end position="752"/>
    </location>
</feature>
<feature type="transmembrane region" description="Helical" evidence="6">
    <location>
        <begin position="141"/>
        <end position="160"/>
    </location>
</feature>
<keyword evidence="5 6" id="KW-0472">Membrane</keyword>
<name>A0A5K7XFG7_9BACT</name>
<dbReference type="InterPro" id="IPR055396">
    <property type="entry name" value="DUF7088"/>
</dbReference>
<dbReference type="GO" id="GO:0140359">
    <property type="term" value="F:ABC-type transporter activity"/>
    <property type="evidence" value="ECO:0007669"/>
    <property type="project" value="InterPro"/>
</dbReference>
<dbReference type="InterPro" id="IPR019196">
    <property type="entry name" value="ABC_transp_unknown"/>
</dbReference>
<feature type="transmembrane region" description="Helical" evidence="6">
    <location>
        <begin position="167"/>
        <end position="188"/>
    </location>
</feature>
<protein>
    <submittedName>
        <fullName evidence="10">Gliding motility-associated ABC transporter permease protein</fullName>
    </submittedName>
</protein>
<sequence>MKWNVLTAIFKRDFVSYFSSPTGYVFICVFVVLSALATFWPPEFFASNLANLDQLSHWLPFIMLVFIPAITMSAWAEERRQGTDELLLTLPASDFDVVLGKYLAGVAIFTVSLLFSAVSIYTVFQYGLGDPDVGLYISTYIGYWFMGIAMIAIGMVASFLTANLTVGFILGMLFNMPLALFGVANWFVKDPAWAELIRRWSAVYQFGDFKRGVLSLGGMAYFVAIAAVMVYVSMILIGRRHWQSRDDGKYMLAHYLTRALALLAIAVGVTVVIQDRNALRADVSSAKLSTLSPNTLNLLSELRENKEVKSIKVDAYVSPHVPTDYAAVKLNLISTLEEIKSLSAGKIEVAVHEIPNYGPEAELAEKNFGIVPQEQTISTGGEYKNEEFFMGIAVTSGLDKVVTPFVNKGIPIEYELIRSIMTVSEKQRPKLGVINTGVPIMNPDGSLRGDWPLITELRKQYEVVSVDAAQPIRGTYDVLLAVQPSMLSPDAFDHFVDAIRAGIPTAVLEDPFPYFYPANMPGTGEEKQSQMMGMFGGGQAEPKGDIDQLWRLLGIRVNPMEVIWQNYEPEASVRSMQDPQFVFIDAGNGNKQAFNQNLDVSSGLNQLLLLYPGAITRVDDSKLKFEQIIASGVGNSGTAPARLLQRVEQGQPNGENVPRQQTKDGYILAAHITGPPPEDDSALNAPAKEGVDLADAPENAEASVKAKKANQRDMNVIVVTDIDWIIPSFFTIRDIGEENFLPATQNVPFILNIIDELAGIDRFMDIRKRARDHRTLAKIDEATAESRKQAADDQDAFLKEITKQEEEARATMMKAIEEVESSSASDRDKAVLLEQVRMREQQRLDAKVRALASQRRREIKQIDYDLDNKVRAVQDRYKLYAILIPPIPPLLLALAVFFRRRELERQGVSRERLK</sequence>
<evidence type="ECO:0000256" key="3">
    <source>
        <dbReference type="ARBA" id="ARBA00022692"/>
    </source>
</evidence>
<evidence type="ECO:0000259" key="7">
    <source>
        <dbReference type="Pfam" id="PF09822"/>
    </source>
</evidence>
<organism evidence="10 11">
    <name type="scientific">Lacipirellula parvula</name>
    <dbReference type="NCBI Taxonomy" id="2650471"/>
    <lineage>
        <taxon>Bacteria</taxon>
        <taxon>Pseudomonadati</taxon>
        <taxon>Planctomycetota</taxon>
        <taxon>Planctomycetia</taxon>
        <taxon>Pirellulales</taxon>
        <taxon>Lacipirellulaceae</taxon>
        <taxon>Lacipirellula</taxon>
    </lineage>
</organism>
<evidence type="ECO:0000256" key="5">
    <source>
        <dbReference type="ARBA" id="ARBA00023136"/>
    </source>
</evidence>
<feature type="domain" description="DUF7088" evidence="9">
    <location>
        <begin position="286"/>
        <end position="395"/>
    </location>
</feature>
<evidence type="ECO:0000256" key="2">
    <source>
        <dbReference type="ARBA" id="ARBA00022475"/>
    </source>
</evidence>
<evidence type="ECO:0000259" key="9">
    <source>
        <dbReference type="Pfam" id="PF23357"/>
    </source>
</evidence>
<feature type="transmembrane region" description="Helical" evidence="6">
    <location>
        <begin position="21"/>
        <end position="40"/>
    </location>
</feature>
<dbReference type="KEGG" id="lpav:PLANPX_5162"/>
<dbReference type="PANTHER" id="PTHR30294:SF29">
    <property type="entry name" value="MULTIDRUG ABC TRANSPORTER PERMEASE YBHS-RELATED"/>
    <property type="match status" value="1"/>
</dbReference>
<keyword evidence="3 6" id="KW-0812">Transmembrane</keyword>
<feature type="transmembrane region" description="Helical" evidence="6">
    <location>
        <begin position="250"/>
        <end position="273"/>
    </location>
</feature>
<keyword evidence="4 6" id="KW-1133">Transmembrane helix</keyword>
<evidence type="ECO:0000313" key="11">
    <source>
        <dbReference type="Proteomes" id="UP000326837"/>
    </source>
</evidence>
<gene>
    <name evidence="10" type="ORF">PLANPX_5162</name>
</gene>
<keyword evidence="2" id="KW-1003">Cell membrane</keyword>
<reference evidence="11" key="1">
    <citation type="submission" date="2019-10" db="EMBL/GenBank/DDBJ databases">
        <title>Lacipirellula parvula gen. nov., sp. nov., representing a lineage of planctomycetes widespread in freshwater anoxic habitats, and description of the family Lacipirellulaceae.</title>
        <authorList>
            <person name="Dedysh S.N."/>
            <person name="Kulichevskaya I.S."/>
            <person name="Beletsky A.V."/>
            <person name="Rakitin A.L."/>
            <person name="Mardanov A.V."/>
            <person name="Ivanova A.A."/>
            <person name="Saltykova V.X."/>
            <person name="Rijpstra W.I.C."/>
            <person name="Sinninghe Damste J.S."/>
            <person name="Ravin N.V."/>
        </authorList>
    </citation>
    <scope>NUCLEOTIDE SEQUENCE [LARGE SCALE GENOMIC DNA]</scope>
    <source>
        <strain evidence="11">PX69</strain>
    </source>
</reference>
<evidence type="ECO:0000313" key="10">
    <source>
        <dbReference type="EMBL" id="BBO35550.1"/>
    </source>
</evidence>
<feature type="transmembrane region" description="Helical" evidence="6">
    <location>
        <begin position="97"/>
        <end position="121"/>
    </location>
</feature>
<dbReference type="PANTHER" id="PTHR30294">
    <property type="entry name" value="MEMBRANE COMPONENT OF ABC TRANSPORTER YHHJ-RELATED"/>
    <property type="match status" value="1"/>
</dbReference>
<dbReference type="Pfam" id="PF23357">
    <property type="entry name" value="DUF7088"/>
    <property type="match status" value="1"/>
</dbReference>
<feature type="transmembrane region" description="Helical" evidence="6">
    <location>
        <begin position="219"/>
        <end position="238"/>
    </location>
</feature>